<keyword evidence="2" id="KW-0804">Transcription</keyword>
<keyword evidence="1" id="KW-0805">Transcription regulation</keyword>
<dbReference type="Proteomes" id="UP001614394">
    <property type="component" value="Unassembled WGS sequence"/>
</dbReference>
<dbReference type="InterPro" id="IPR041916">
    <property type="entry name" value="Anti_sigma_zinc_sf"/>
</dbReference>
<dbReference type="EMBL" id="JBITYG010000001">
    <property type="protein sequence ID" value="MFI9099920.1"/>
    <property type="molecule type" value="Genomic_DNA"/>
</dbReference>
<dbReference type="Pfam" id="PF13490">
    <property type="entry name" value="zf-HC2"/>
    <property type="match status" value="1"/>
</dbReference>
<protein>
    <submittedName>
        <fullName evidence="5">Zf-HC2 domain-containing protein</fullName>
    </submittedName>
</protein>
<evidence type="ECO:0000256" key="2">
    <source>
        <dbReference type="ARBA" id="ARBA00023163"/>
    </source>
</evidence>
<evidence type="ECO:0000256" key="3">
    <source>
        <dbReference type="SAM" id="Phobius"/>
    </source>
</evidence>
<dbReference type="InterPro" id="IPR027383">
    <property type="entry name" value="Znf_put"/>
</dbReference>
<keyword evidence="3" id="KW-0472">Membrane</keyword>
<dbReference type="RefSeq" id="WP_399644548.1">
    <property type="nucleotide sequence ID" value="NZ_JBITYG010000001.1"/>
</dbReference>
<evidence type="ECO:0000313" key="6">
    <source>
        <dbReference type="Proteomes" id="UP001614394"/>
    </source>
</evidence>
<keyword evidence="3" id="KW-1133">Transmembrane helix</keyword>
<evidence type="ECO:0000313" key="5">
    <source>
        <dbReference type="EMBL" id="MFI9099920.1"/>
    </source>
</evidence>
<accession>A0ABW8C0G5</accession>
<reference evidence="5 6" key="1">
    <citation type="submission" date="2024-10" db="EMBL/GenBank/DDBJ databases">
        <title>The Natural Products Discovery Center: Release of the First 8490 Sequenced Strains for Exploring Actinobacteria Biosynthetic Diversity.</title>
        <authorList>
            <person name="Kalkreuter E."/>
            <person name="Kautsar S.A."/>
            <person name="Yang D."/>
            <person name="Bader C.D."/>
            <person name="Teijaro C.N."/>
            <person name="Fluegel L."/>
            <person name="Davis C.M."/>
            <person name="Simpson J.R."/>
            <person name="Lauterbach L."/>
            <person name="Steele A.D."/>
            <person name="Gui C."/>
            <person name="Meng S."/>
            <person name="Li G."/>
            <person name="Viehrig K."/>
            <person name="Ye F."/>
            <person name="Su P."/>
            <person name="Kiefer A.F."/>
            <person name="Nichols A."/>
            <person name="Cepeda A.J."/>
            <person name="Yan W."/>
            <person name="Fan B."/>
            <person name="Jiang Y."/>
            <person name="Adhikari A."/>
            <person name="Zheng C.-J."/>
            <person name="Schuster L."/>
            <person name="Cowan T.M."/>
            <person name="Smanski M.J."/>
            <person name="Chevrette M.G."/>
            <person name="De Carvalho L.P.S."/>
            <person name="Shen B."/>
        </authorList>
    </citation>
    <scope>NUCLEOTIDE SEQUENCE [LARGE SCALE GENOMIC DNA]</scope>
    <source>
        <strain evidence="5 6">NPDC053399</strain>
    </source>
</reference>
<name>A0ABW8C0G5_9ACTN</name>
<organism evidence="5 6">
    <name type="scientific">Streptomyces fildesensis</name>
    <dbReference type="NCBI Taxonomy" id="375757"/>
    <lineage>
        <taxon>Bacteria</taxon>
        <taxon>Bacillati</taxon>
        <taxon>Actinomycetota</taxon>
        <taxon>Actinomycetes</taxon>
        <taxon>Kitasatosporales</taxon>
        <taxon>Streptomycetaceae</taxon>
        <taxon>Streptomyces</taxon>
    </lineage>
</organism>
<feature type="transmembrane region" description="Helical" evidence="3">
    <location>
        <begin position="95"/>
        <end position="113"/>
    </location>
</feature>
<sequence>MTSPQEQHADVGAYALGLLDDADATRFETHLAGCELCMAELDSLAGLEPLLAEYAAATPDPRAFLPVPDSTDDALLGRLLDEVAEVRARTRRRRMFLVAAAAVLIIGGPLITVQATSGDTTSAVAEHAHGGPAEEAFDLIPASAKVSGTDPATKVSATIGVEKKAWGSHVVLELGNVKGPLRCSLVAVGKNGDQQTVTTWAVGPWGYGIPDSPHETARTPLYMHGGAAMQPNEVDHYEVRTLDGRTLVDVKA</sequence>
<keyword evidence="6" id="KW-1185">Reference proteome</keyword>
<gene>
    <name evidence="5" type="ORF">ACIGXA_05310</name>
</gene>
<evidence type="ECO:0000256" key="1">
    <source>
        <dbReference type="ARBA" id="ARBA00023015"/>
    </source>
</evidence>
<comment type="caution">
    <text evidence="5">The sequence shown here is derived from an EMBL/GenBank/DDBJ whole genome shotgun (WGS) entry which is preliminary data.</text>
</comment>
<evidence type="ECO:0000259" key="4">
    <source>
        <dbReference type="Pfam" id="PF13490"/>
    </source>
</evidence>
<proteinExistence type="predicted"/>
<dbReference type="Gene3D" id="1.10.10.1320">
    <property type="entry name" value="Anti-sigma factor, zinc-finger domain"/>
    <property type="match status" value="1"/>
</dbReference>
<feature type="domain" description="Putative zinc-finger" evidence="4">
    <location>
        <begin position="9"/>
        <end position="37"/>
    </location>
</feature>
<keyword evidence="3" id="KW-0812">Transmembrane</keyword>